<comment type="caution">
    <text evidence="2">The sequence shown here is derived from an EMBL/GenBank/DDBJ whole genome shotgun (WGS) entry which is preliminary data.</text>
</comment>
<feature type="region of interest" description="Disordered" evidence="1">
    <location>
        <begin position="394"/>
        <end position="415"/>
    </location>
</feature>
<feature type="region of interest" description="Disordered" evidence="1">
    <location>
        <begin position="863"/>
        <end position="937"/>
    </location>
</feature>
<evidence type="ECO:0000313" key="3">
    <source>
        <dbReference type="Proteomes" id="UP001303473"/>
    </source>
</evidence>
<feature type="region of interest" description="Disordered" evidence="1">
    <location>
        <begin position="308"/>
        <end position="346"/>
    </location>
</feature>
<feature type="region of interest" description="Disordered" evidence="1">
    <location>
        <begin position="486"/>
        <end position="529"/>
    </location>
</feature>
<accession>A0AAN6S2W1</accession>
<feature type="compositionally biased region" description="Acidic residues" evidence="1">
    <location>
        <begin position="326"/>
        <end position="339"/>
    </location>
</feature>
<sequence length="937" mass="103996">MQSKILALALPAFSAAKAQGKTAIPTPIPRGCAGGVGAANALGLQKRLLGVTPLGSLLGTLREAFRQPKTELKQPTAATAATPESDASPKEPSGLTSTGSVDLDAREQLDELVQQVSLLKQLASSISEDVFSKQVEAVTAKDSGLGCTPPEALGSSGSLGESDDGDGIHLPNHAAAFLPETGAQAEDVAVSGGSDTSSEEIDSDTESSTFVEEVDDYHFAQFAEGKGIAKDEYDEVAAEFLILGGQYSVITDNHGGQWWSDHVEGCLTRLSDKELELKKLKFQQQLDLEEKAERELFEIDCKLQSSELGQLGKSPSEQQNVLPDPIEIEEGGDRDEEDAQGSRHYMNSGYVPSVALLTIPEESVLALQAPEEEVDSEAGEEDESFEAEYRAGGHSHLRNGIQPGEAISPERKSRSQHWQVEDFEFLASLDNLNIEFNSDSDVDANEDDIVAPTDDQDEFIFEEPSNDDAGAFINLTDTPHLPWVSHSLPASPVLSFDGEDDRETRSMPDLSLDDPDTDADEQSSVADVEEQESIEMDVAHEVEQRQTADEKHEEEIAPQPEIPPTGYYIDAEVNRYINGVLVTGADDIQGSEQVTPDTYDGTDHEEVYPEARRVGYDEYEGYQYQGPNSHYPESESGDASQCGEQEYDDYYHWWPTRIRMMSPRWPEHSFVDEDGLMCLHQESAAAKEADKDRRCWVCMWVLLPHPPTTPLALPDISSSPAAAEPTKPIIPELRVVTPEGEIYWLDDFEEYPEEATQDAIQNQNTNYEAPDPLSDSGIADMQCDGDDEGDDASLSERMWYAEYEQHMQEQQAMALLAQLRGEHMSLAEDMDGEPEERIAPPTNAQQIAFDPLPPMAKITSWADDVEEEEEERMRLEREQAGNVPAPRNPSWADKVEEEEERLQLGMGLRNRSRSRENLPGRKWSRRRRRKRWKRLDY</sequence>
<feature type="region of interest" description="Disordered" evidence="1">
    <location>
        <begin position="544"/>
        <end position="564"/>
    </location>
</feature>
<keyword evidence="3" id="KW-1185">Reference proteome</keyword>
<protein>
    <submittedName>
        <fullName evidence="2">Uncharacterized protein</fullName>
    </submittedName>
</protein>
<reference evidence="3" key="1">
    <citation type="journal article" date="2023" name="Mol. Phylogenet. Evol.">
        <title>Genome-scale phylogeny and comparative genomics of the fungal order Sordariales.</title>
        <authorList>
            <person name="Hensen N."/>
            <person name="Bonometti L."/>
            <person name="Westerberg I."/>
            <person name="Brannstrom I.O."/>
            <person name="Guillou S."/>
            <person name="Cros-Aarteil S."/>
            <person name="Calhoun S."/>
            <person name="Haridas S."/>
            <person name="Kuo A."/>
            <person name="Mondo S."/>
            <person name="Pangilinan J."/>
            <person name="Riley R."/>
            <person name="LaButti K."/>
            <person name="Andreopoulos B."/>
            <person name="Lipzen A."/>
            <person name="Chen C."/>
            <person name="Yan M."/>
            <person name="Daum C."/>
            <person name="Ng V."/>
            <person name="Clum A."/>
            <person name="Steindorff A."/>
            <person name="Ohm R.A."/>
            <person name="Martin F."/>
            <person name="Silar P."/>
            <person name="Natvig D.O."/>
            <person name="Lalanne C."/>
            <person name="Gautier V."/>
            <person name="Ament-Velasquez S.L."/>
            <person name="Kruys A."/>
            <person name="Hutchinson M.I."/>
            <person name="Powell A.J."/>
            <person name="Barry K."/>
            <person name="Miller A.N."/>
            <person name="Grigoriev I.V."/>
            <person name="Debuchy R."/>
            <person name="Gladieux P."/>
            <person name="Hiltunen Thoren M."/>
            <person name="Johannesson H."/>
        </authorList>
    </citation>
    <scope>NUCLEOTIDE SEQUENCE [LARGE SCALE GENOMIC DNA]</scope>
    <source>
        <strain evidence="3">CBS 340.73</strain>
    </source>
</reference>
<feature type="region of interest" description="Disordered" evidence="1">
    <location>
        <begin position="142"/>
        <end position="172"/>
    </location>
</feature>
<evidence type="ECO:0000313" key="2">
    <source>
        <dbReference type="EMBL" id="KAK3938465.1"/>
    </source>
</evidence>
<organism evidence="2 3">
    <name type="scientific">Diplogelasinospora grovesii</name>
    <dbReference type="NCBI Taxonomy" id="303347"/>
    <lineage>
        <taxon>Eukaryota</taxon>
        <taxon>Fungi</taxon>
        <taxon>Dikarya</taxon>
        <taxon>Ascomycota</taxon>
        <taxon>Pezizomycotina</taxon>
        <taxon>Sordariomycetes</taxon>
        <taxon>Sordariomycetidae</taxon>
        <taxon>Sordariales</taxon>
        <taxon>Diplogelasinosporaceae</taxon>
        <taxon>Diplogelasinospora</taxon>
    </lineage>
</organism>
<evidence type="ECO:0000256" key="1">
    <source>
        <dbReference type="SAM" id="MobiDB-lite"/>
    </source>
</evidence>
<feature type="region of interest" description="Disordered" evidence="1">
    <location>
        <begin position="184"/>
        <end position="208"/>
    </location>
</feature>
<gene>
    <name evidence="2" type="ORF">QBC46DRAFT_440460</name>
</gene>
<dbReference type="AlphaFoldDB" id="A0AAN6S2W1"/>
<dbReference type="Proteomes" id="UP001303473">
    <property type="component" value="Unassembled WGS sequence"/>
</dbReference>
<dbReference type="EMBL" id="MU853829">
    <property type="protein sequence ID" value="KAK3938465.1"/>
    <property type="molecule type" value="Genomic_DNA"/>
</dbReference>
<feature type="compositionally biased region" description="Polar residues" evidence="1">
    <location>
        <begin position="308"/>
        <end position="321"/>
    </location>
</feature>
<proteinExistence type="predicted"/>
<name>A0AAN6S2W1_9PEZI</name>
<feature type="region of interest" description="Disordered" evidence="1">
    <location>
        <begin position="68"/>
        <end position="100"/>
    </location>
</feature>
<feature type="compositionally biased region" description="Acidic residues" evidence="1">
    <location>
        <begin position="511"/>
        <end position="529"/>
    </location>
</feature>
<feature type="compositionally biased region" description="Basic residues" evidence="1">
    <location>
        <begin position="922"/>
        <end position="937"/>
    </location>
</feature>
<feature type="compositionally biased region" description="Basic and acidic residues" evidence="1">
    <location>
        <begin position="544"/>
        <end position="555"/>
    </location>
</feature>